<gene>
    <name evidence="2" type="ORF">K444DRAFT_110689</name>
</gene>
<dbReference type="EMBL" id="KZ613859">
    <property type="protein sequence ID" value="PMD54676.1"/>
    <property type="molecule type" value="Genomic_DNA"/>
</dbReference>
<reference evidence="2 3" key="1">
    <citation type="submission" date="2016-04" db="EMBL/GenBank/DDBJ databases">
        <title>A degradative enzymes factory behind the ericoid mycorrhizal symbiosis.</title>
        <authorList>
            <consortium name="DOE Joint Genome Institute"/>
            <person name="Martino E."/>
            <person name="Morin E."/>
            <person name="Grelet G."/>
            <person name="Kuo A."/>
            <person name="Kohler A."/>
            <person name="Daghino S."/>
            <person name="Barry K."/>
            <person name="Choi C."/>
            <person name="Cichocki N."/>
            <person name="Clum A."/>
            <person name="Copeland A."/>
            <person name="Hainaut M."/>
            <person name="Haridas S."/>
            <person name="Labutti K."/>
            <person name="Lindquist E."/>
            <person name="Lipzen A."/>
            <person name="Khouja H.-R."/>
            <person name="Murat C."/>
            <person name="Ohm R."/>
            <person name="Olson A."/>
            <person name="Spatafora J."/>
            <person name="Veneault-Fourrey C."/>
            <person name="Henrissat B."/>
            <person name="Grigoriev I."/>
            <person name="Martin F."/>
            <person name="Perotto S."/>
        </authorList>
    </citation>
    <scope>NUCLEOTIDE SEQUENCE [LARGE SCALE GENOMIC DNA]</scope>
    <source>
        <strain evidence="2 3">E</strain>
    </source>
</reference>
<dbReference type="InParanoid" id="A0A2J6SV76"/>
<feature type="region of interest" description="Disordered" evidence="1">
    <location>
        <begin position="168"/>
        <end position="210"/>
    </location>
</feature>
<keyword evidence="3" id="KW-1185">Reference proteome</keyword>
<dbReference type="GeneID" id="36578399"/>
<dbReference type="RefSeq" id="XP_024731580.1">
    <property type="nucleotide sequence ID" value="XM_024870317.1"/>
</dbReference>
<dbReference type="AlphaFoldDB" id="A0A2J6SV76"/>
<evidence type="ECO:0000313" key="3">
    <source>
        <dbReference type="Proteomes" id="UP000235371"/>
    </source>
</evidence>
<dbReference type="Proteomes" id="UP000235371">
    <property type="component" value="Unassembled WGS sequence"/>
</dbReference>
<feature type="region of interest" description="Disordered" evidence="1">
    <location>
        <begin position="1"/>
        <end position="22"/>
    </location>
</feature>
<protein>
    <submittedName>
        <fullName evidence="2">Uncharacterized protein</fullName>
    </submittedName>
</protein>
<proteinExistence type="predicted"/>
<evidence type="ECO:0000313" key="2">
    <source>
        <dbReference type="EMBL" id="PMD54676.1"/>
    </source>
</evidence>
<feature type="compositionally biased region" description="Basic and acidic residues" evidence="1">
    <location>
        <begin position="173"/>
        <end position="195"/>
    </location>
</feature>
<sequence length="210" mass="22640">MVGMSAPTLPAFPEQPQGNSLSCDQVTCWERGEKGEGNRRPPLLGVTTSLRIASTKRFQNPGRRVAGGRLGPIMAIMSRPRRGLPKAARHSNSTSWFAQANSSQRSQSSSVIVRANNWNSIRHVFQIPSSTYHHPHVTSPCLGARGEGFIGGAGKGVSQASGAAKSNWSVSESVERPIRTREIHRIAPPRSETRISPKGGKQIPVTSFAP</sequence>
<evidence type="ECO:0000256" key="1">
    <source>
        <dbReference type="SAM" id="MobiDB-lite"/>
    </source>
</evidence>
<accession>A0A2J6SV76</accession>
<name>A0A2J6SV76_9HELO</name>
<organism evidence="2 3">
    <name type="scientific">Hyaloscypha bicolor E</name>
    <dbReference type="NCBI Taxonomy" id="1095630"/>
    <lineage>
        <taxon>Eukaryota</taxon>
        <taxon>Fungi</taxon>
        <taxon>Dikarya</taxon>
        <taxon>Ascomycota</taxon>
        <taxon>Pezizomycotina</taxon>
        <taxon>Leotiomycetes</taxon>
        <taxon>Helotiales</taxon>
        <taxon>Hyaloscyphaceae</taxon>
        <taxon>Hyaloscypha</taxon>
        <taxon>Hyaloscypha bicolor</taxon>
    </lineage>
</organism>